<name>A0ABS4D4R1_9CHLR</name>
<feature type="domain" description="Survival protein SurE-like phosphatase/nucleotidase" evidence="8">
    <location>
        <begin position="3"/>
        <end position="192"/>
    </location>
</feature>
<evidence type="ECO:0000259" key="8">
    <source>
        <dbReference type="Pfam" id="PF01975"/>
    </source>
</evidence>
<evidence type="ECO:0000256" key="1">
    <source>
        <dbReference type="ARBA" id="ARBA00000815"/>
    </source>
</evidence>
<dbReference type="Proteomes" id="UP001193081">
    <property type="component" value="Unassembled WGS sequence"/>
</dbReference>
<keyword evidence="10" id="KW-1185">Reference proteome</keyword>
<organism evidence="9 10">
    <name type="scientific">Candidatus Chloroploca mongolica</name>
    <dbReference type="NCBI Taxonomy" id="2528176"/>
    <lineage>
        <taxon>Bacteria</taxon>
        <taxon>Bacillati</taxon>
        <taxon>Chloroflexota</taxon>
        <taxon>Chloroflexia</taxon>
        <taxon>Chloroflexales</taxon>
        <taxon>Chloroflexineae</taxon>
        <taxon>Oscillochloridaceae</taxon>
        <taxon>Candidatus Chloroploca</taxon>
    </lineage>
</organism>
<feature type="binding site" evidence="7">
    <location>
        <position position="101"/>
    </location>
    <ligand>
        <name>a divalent metal cation</name>
        <dbReference type="ChEBI" id="CHEBI:60240"/>
    </ligand>
</feature>
<feature type="binding site" evidence="7">
    <location>
        <position position="8"/>
    </location>
    <ligand>
        <name>a divalent metal cation</name>
        <dbReference type="ChEBI" id="CHEBI:60240"/>
    </ligand>
</feature>
<gene>
    <name evidence="7" type="primary">surE</name>
    <name evidence="9" type="ORF">EYB53_001745</name>
</gene>
<dbReference type="SUPFAM" id="SSF64167">
    <property type="entry name" value="SurE-like"/>
    <property type="match status" value="1"/>
</dbReference>
<evidence type="ECO:0000256" key="5">
    <source>
        <dbReference type="ARBA" id="ARBA00022741"/>
    </source>
</evidence>
<protein>
    <recommendedName>
        <fullName evidence="7">5'-nucleotidase SurE</fullName>
        <ecNumber evidence="7">3.1.3.5</ecNumber>
    </recommendedName>
    <alternativeName>
        <fullName evidence="7">Nucleoside 5'-monophosphate phosphohydrolase</fullName>
    </alternativeName>
</protein>
<evidence type="ECO:0000256" key="2">
    <source>
        <dbReference type="ARBA" id="ARBA00011062"/>
    </source>
</evidence>
<dbReference type="HAMAP" id="MF_00060">
    <property type="entry name" value="SurE"/>
    <property type="match status" value="1"/>
</dbReference>
<proteinExistence type="inferred from homology"/>
<evidence type="ECO:0000256" key="6">
    <source>
        <dbReference type="ARBA" id="ARBA00022801"/>
    </source>
</evidence>
<evidence type="ECO:0000256" key="3">
    <source>
        <dbReference type="ARBA" id="ARBA00022490"/>
    </source>
</evidence>
<comment type="function">
    <text evidence="7">Nucleotidase that shows phosphatase activity on nucleoside 5'-monophosphates.</text>
</comment>
<comment type="cofactor">
    <cofactor evidence="7">
        <name>a divalent metal cation</name>
        <dbReference type="ChEBI" id="CHEBI:60240"/>
    </cofactor>
    <text evidence="7">Binds 1 divalent metal cation per subunit.</text>
</comment>
<evidence type="ECO:0000256" key="4">
    <source>
        <dbReference type="ARBA" id="ARBA00022723"/>
    </source>
</evidence>
<evidence type="ECO:0000313" key="9">
    <source>
        <dbReference type="EMBL" id="MBP1464420.1"/>
    </source>
</evidence>
<dbReference type="Pfam" id="PF01975">
    <property type="entry name" value="SurE"/>
    <property type="match status" value="1"/>
</dbReference>
<comment type="subcellular location">
    <subcellularLocation>
        <location evidence="7">Cytoplasm</location>
    </subcellularLocation>
</comment>
<comment type="similarity">
    <text evidence="2 7">Belongs to the SurE nucleotidase family.</text>
</comment>
<dbReference type="EC" id="3.1.3.5" evidence="7"/>
<dbReference type="PANTHER" id="PTHR30457">
    <property type="entry name" value="5'-NUCLEOTIDASE SURE"/>
    <property type="match status" value="1"/>
</dbReference>
<dbReference type="InterPro" id="IPR002828">
    <property type="entry name" value="SurE-like_Pase/nucleotidase"/>
</dbReference>
<accession>A0ABS4D4R1</accession>
<comment type="caution">
    <text evidence="9">The sequence shown here is derived from an EMBL/GenBank/DDBJ whole genome shotgun (WGS) entry which is preliminary data.</text>
</comment>
<dbReference type="InterPro" id="IPR030048">
    <property type="entry name" value="SurE"/>
</dbReference>
<reference evidence="9 10" key="1">
    <citation type="submission" date="2021-03" db="EMBL/GenBank/DDBJ databases">
        <authorList>
            <person name="Grouzdev D.S."/>
        </authorList>
    </citation>
    <scope>NUCLEOTIDE SEQUENCE [LARGE SCALE GENOMIC DNA]</scope>
    <source>
        <strain evidence="9 10">M50-1</strain>
    </source>
</reference>
<keyword evidence="5 7" id="KW-0547">Nucleotide-binding</keyword>
<dbReference type="InterPro" id="IPR036523">
    <property type="entry name" value="SurE-like_sf"/>
</dbReference>
<comment type="catalytic activity">
    <reaction evidence="1 7">
        <text>a ribonucleoside 5'-phosphate + H2O = a ribonucleoside + phosphate</text>
        <dbReference type="Rhea" id="RHEA:12484"/>
        <dbReference type="ChEBI" id="CHEBI:15377"/>
        <dbReference type="ChEBI" id="CHEBI:18254"/>
        <dbReference type="ChEBI" id="CHEBI:43474"/>
        <dbReference type="ChEBI" id="CHEBI:58043"/>
        <dbReference type="EC" id="3.1.3.5"/>
    </reaction>
</comment>
<keyword evidence="4 7" id="KW-0479">Metal-binding</keyword>
<evidence type="ECO:0000313" key="10">
    <source>
        <dbReference type="Proteomes" id="UP001193081"/>
    </source>
</evidence>
<dbReference type="RefSeq" id="WP_135476105.1">
    <property type="nucleotide sequence ID" value="NZ_SIJK02000002.1"/>
</dbReference>
<dbReference type="PANTHER" id="PTHR30457:SF12">
    <property type="entry name" value="5'_3'-NUCLEOTIDASE SURE"/>
    <property type="match status" value="1"/>
</dbReference>
<sequence>MQILVVNDDGIASVGLWMLAAALRDAGLGTVTIVAPEVEQSGTSMALPMQRELTMKPAQPLDPDYAGIAAYTVNSTPVGCVLAGVRAFPGGVPDVVVSGINRGLNTGTNVLLSGTVGAAMFAAFWGIPALAVSQMFIGDAPMPWATATWAAVQTFPLLERVRGQGPLVLNVNVPHVHDLADVRGFRQTELSAFFYGDVVELDAAVPVDAPEERHLGIRFVRERVPAFAPSSDDGAVREGYISVTPLTPTTAACFDLSAALQDLTSETRDRSQSTA</sequence>
<keyword evidence="3 7" id="KW-0963">Cytoplasm</keyword>
<dbReference type="Gene3D" id="3.40.1210.10">
    <property type="entry name" value="Survival protein SurE-like phosphatase/nucleotidase"/>
    <property type="match status" value="1"/>
</dbReference>
<feature type="binding site" evidence="7">
    <location>
        <position position="9"/>
    </location>
    <ligand>
        <name>a divalent metal cation</name>
        <dbReference type="ChEBI" id="CHEBI:60240"/>
    </ligand>
</feature>
<dbReference type="EMBL" id="SIJK02000002">
    <property type="protein sequence ID" value="MBP1464420.1"/>
    <property type="molecule type" value="Genomic_DNA"/>
</dbReference>
<evidence type="ECO:0000256" key="7">
    <source>
        <dbReference type="HAMAP-Rule" id="MF_00060"/>
    </source>
</evidence>
<keyword evidence="6 7" id="KW-0378">Hydrolase</keyword>
<feature type="binding site" evidence="7">
    <location>
        <position position="41"/>
    </location>
    <ligand>
        <name>a divalent metal cation</name>
        <dbReference type="ChEBI" id="CHEBI:60240"/>
    </ligand>
</feature>